<dbReference type="EMBL" id="SFCC01000004">
    <property type="protein sequence ID" value="RZQ64419.1"/>
    <property type="molecule type" value="Genomic_DNA"/>
</dbReference>
<dbReference type="Pfam" id="PF12728">
    <property type="entry name" value="HTH_17"/>
    <property type="match status" value="1"/>
</dbReference>
<dbReference type="InterPro" id="IPR041657">
    <property type="entry name" value="HTH_17"/>
</dbReference>
<dbReference type="InterPro" id="IPR010093">
    <property type="entry name" value="SinI_DNA-bd"/>
</dbReference>
<gene>
    <name evidence="2" type="ORF">EWH70_10695</name>
</gene>
<name>A0A4Q7JAW3_9PSEU</name>
<organism evidence="2 3">
    <name type="scientific">Amycolatopsis suaedae</name>
    <dbReference type="NCBI Taxonomy" id="2510978"/>
    <lineage>
        <taxon>Bacteria</taxon>
        <taxon>Bacillati</taxon>
        <taxon>Actinomycetota</taxon>
        <taxon>Actinomycetes</taxon>
        <taxon>Pseudonocardiales</taxon>
        <taxon>Pseudonocardiaceae</taxon>
        <taxon>Amycolatopsis</taxon>
    </lineage>
</organism>
<dbReference type="AlphaFoldDB" id="A0A4Q7JAW3"/>
<keyword evidence="2" id="KW-0238">DNA-binding</keyword>
<proteinExistence type="predicted"/>
<evidence type="ECO:0000259" key="1">
    <source>
        <dbReference type="Pfam" id="PF12728"/>
    </source>
</evidence>
<dbReference type="Proteomes" id="UP000292003">
    <property type="component" value="Unassembled WGS sequence"/>
</dbReference>
<dbReference type="GO" id="GO:0003677">
    <property type="term" value="F:DNA binding"/>
    <property type="evidence" value="ECO:0007669"/>
    <property type="project" value="UniProtKB-KW"/>
</dbReference>
<dbReference type="RefSeq" id="WP_130475130.1">
    <property type="nucleotide sequence ID" value="NZ_SFCC01000004.1"/>
</dbReference>
<dbReference type="NCBIfam" id="TIGR01764">
    <property type="entry name" value="excise"/>
    <property type="match status" value="1"/>
</dbReference>
<evidence type="ECO:0000313" key="3">
    <source>
        <dbReference type="Proteomes" id="UP000292003"/>
    </source>
</evidence>
<protein>
    <submittedName>
        <fullName evidence="2">DNA-binding protein</fullName>
    </submittedName>
</protein>
<reference evidence="2 3" key="1">
    <citation type="submission" date="2019-02" db="EMBL/GenBank/DDBJ databases">
        <title>Draft genome sequence of Amycolatopsis sp. 8-3EHSu isolated from roots of Suaeda maritima.</title>
        <authorList>
            <person name="Duangmal K."/>
            <person name="Chantavorakit T."/>
        </authorList>
    </citation>
    <scope>NUCLEOTIDE SEQUENCE [LARGE SCALE GENOMIC DNA]</scope>
    <source>
        <strain evidence="2 3">8-3EHSu</strain>
    </source>
</reference>
<feature type="domain" description="Helix-turn-helix" evidence="1">
    <location>
        <begin position="9"/>
        <end position="60"/>
    </location>
</feature>
<keyword evidence="3" id="KW-1185">Reference proteome</keyword>
<sequence length="90" mass="9927">MQFERNEVFTVKQVADRLKVHRSTVYRAVKSGELSALKFGTTSKGALRLPGWAVNAWLSECFETAYAQFVEGDQSPELADADGSETVEVA</sequence>
<comment type="caution">
    <text evidence="2">The sequence shown here is derived from an EMBL/GenBank/DDBJ whole genome shotgun (WGS) entry which is preliminary data.</text>
</comment>
<accession>A0A4Q7JAW3</accession>
<dbReference type="OrthoDB" id="4316028at2"/>
<evidence type="ECO:0000313" key="2">
    <source>
        <dbReference type="EMBL" id="RZQ64419.1"/>
    </source>
</evidence>